<dbReference type="SUPFAM" id="SSF56672">
    <property type="entry name" value="DNA/RNA polymerases"/>
    <property type="match status" value="1"/>
</dbReference>
<dbReference type="PANTHER" id="PTHR33332">
    <property type="entry name" value="REVERSE TRANSCRIPTASE DOMAIN-CONTAINING PROTEIN"/>
    <property type="match status" value="1"/>
</dbReference>
<keyword evidence="2" id="KW-1185">Reference proteome</keyword>
<dbReference type="EMBL" id="CACRXK020011521">
    <property type="protein sequence ID" value="CAB4021611.1"/>
    <property type="molecule type" value="Genomic_DNA"/>
</dbReference>
<feature type="non-terminal residue" evidence="1">
    <location>
        <position position="1"/>
    </location>
</feature>
<dbReference type="Pfam" id="PF00078">
    <property type="entry name" value="RVT_1"/>
    <property type="match status" value="1"/>
</dbReference>
<sequence length="675" mass="76921">HPVTEMEERRHTYDACRLTPNQPPFTRVGVDYRGPLQVKNVCLAVELNGSKVQRNLNNLIQLPCLELKLKLKLPCFNPSLSMVIIFFTPLTIISHPNIRISIFHHFCFSRHNLNHLLMPLEEHESLASSLNEFYVSRTSDVFGTTNPRSSPCDFVPHSILRFFEVYNTSETTAHLSNFNTLTEEDVRTLIKECGKKNSAVDPMPTSLVIDLIDVSLPTITKIINLSLDLGTFADVWKCALVHPLLKTVGVDLLFMNCRPISNLQYISKLTEKIVFSQTHSHMMAHSLYPELQSSYRRYHSTETALLKVTNDILLKMNSQEVTLLVTLDLSSAFDTVNHEILLRRLRNEFGIHGKVLDWFKSYLHNRGQQISIEGILSQRFDLDSGVPQGSCLGPLLFIIYASKLFKIIEDQLPDSHGYADDTQLYLSLKPSLSTSQEDALCAMESCIDKIRRWMIQDKLLMNDGKTEFLVIGTRQQLCKLQPISISVNNSQISKLQRVQNAAARLVMDVPKYSHITPVLYELHWLPVHARIQFKVLLFAFKAIHDLAPSYIKDLINVKSKSSFNLRSNNGTLLEPPAGRMLTTLGARSFHAAAPHLWNSLPLGTFLLTFYKIRILNFKNRYIRVKILLTSSRLQDTTDRISLFLHIFNHGNIVVKNSIFEHSSWPSLLINIPNAL</sequence>
<feature type="non-terminal residue" evidence="1">
    <location>
        <position position="675"/>
    </location>
</feature>
<name>A0A7D9J4A2_PARCT</name>
<comment type="caution">
    <text evidence="1">The sequence shown here is derived from an EMBL/GenBank/DDBJ whole genome shotgun (WGS) entry which is preliminary data.</text>
</comment>
<dbReference type="PROSITE" id="PS50878">
    <property type="entry name" value="RT_POL"/>
    <property type="match status" value="1"/>
</dbReference>
<accession>A0A7D9J4A2</accession>
<dbReference type="InterPro" id="IPR000477">
    <property type="entry name" value="RT_dom"/>
</dbReference>
<proteinExistence type="predicted"/>
<reference evidence="1" key="1">
    <citation type="submission" date="2020-04" db="EMBL/GenBank/DDBJ databases">
        <authorList>
            <person name="Alioto T."/>
            <person name="Alioto T."/>
            <person name="Gomez Garrido J."/>
        </authorList>
    </citation>
    <scope>NUCLEOTIDE SEQUENCE</scope>
    <source>
        <strain evidence="1">A484AB</strain>
    </source>
</reference>
<dbReference type="AlphaFoldDB" id="A0A7D9J4A2"/>
<dbReference type="Proteomes" id="UP001152795">
    <property type="component" value="Unassembled WGS sequence"/>
</dbReference>
<evidence type="ECO:0000313" key="1">
    <source>
        <dbReference type="EMBL" id="CAB4021611.1"/>
    </source>
</evidence>
<protein>
    <submittedName>
        <fullName evidence="1">Uncharacterized protein</fullName>
    </submittedName>
</protein>
<dbReference type="InterPro" id="IPR043502">
    <property type="entry name" value="DNA/RNA_pol_sf"/>
</dbReference>
<organism evidence="1 2">
    <name type="scientific">Paramuricea clavata</name>
    <name type="common">Red gorgonian</name>
    <name type="synonym">Violescent sea-whip</name>
    <dbReference type="NCBI Taxonomy" id="317549"/>
    <lineage>
        <taxon>Eukaryota</taxon>
        <taxon>Metazoa</taxon>
        <taxon>Cnidaria</taxon>
        <taxon>Anthozoa</taxon>
        <taxon>Octocorallia</taxon>
        <taxon>Malacalcyonacea</taxon>
        <taxon>Plexauridae</taxon>
        <taxon>Paramuricea</taxon>
    </lineage>
</organism>
<evidence type="ECO:0000313" key="2">
    <source>
        <dbReference type="Proteomes" id="UP001152795"/>
    </source>
</evidence>
<gene>
    <name evidence="1" type="ORF">PACLA_8A070428</name>
</gene>
<dbReference type="OrthoDB" id="8938395at2759"/>